<accession>A0A1M5ZNX3</accession>
<organism evidence="1 2">
    <name type="scientific">Pollutimonas bauzanensis</name>
    <dbReference type="NCBI Taxonomy" id="658167"/>
    <lineage>
        <taxon>Bacteria</taxon>
        <taxon>Pseudomonadati</taxon>
        <taxon>Pseudomonadota</taxon>
        <taxon>Betaproteobacteria</taxon>
        <taxon>Burkholderiales</taxon>
        <taxon>Alcaligenaceae</taxon>
        <taxon>Pollutimonas</taxon>
    </lineage>
</organism>
<sequence>MTAALHGGKSGLCGLKQEHFLESPIPRTGVLNYFNRNTSQSHKYIDLFL</sequence>
<evidence type="ECO:0000313" key="1">
    <source>
        <dbReference type="EMBL" id="SHI25603.1"/>
    </source>
</evidence>
<evidence type="ECO:0000313" key="2">
    <source>
        <dbReference type="Proteomes" id="UP000184226"/>
    </source>
</evidence>
<dbReference type="AlphaFoldDB" id="A0A1M5ZNX3"/>
<dbReference type="Proteomes" id="UP000184226">
    <property type="component" value="Unassembled WGS sequence"/>
</dbReference>
<reference evidence="1 2" key="1">
    <citation type="submission" date="2016-11" db="EMBL/GenBank/DDBJ databases">
        <authorList>
            <person name="Jaros S."/>
            <person name="Januszkiewicz K."/>
            <person name="Wedrychowicz H."/>
        </authorList>
    </citation>
    <scope>NUCLEOTIDE SEQUENCE [LARGE SCALE GENOMIC DNA]</scope>
    <source>
        <strain evidence="1 2">CGMCC 1.10190</strain>
    </source>
</reference>
<gene>
    <name evidence="1" type="ORF">SAMN04488135_11662</name>
</gene>
<name>A0A1M5ZNX3_9BURK</name>
<dbReference type="EMBL" id="FQXE01000016">
    <property type="protein sequence ID" value="SHI25603.1"/>
    <property type="molecule type" value="Genomic_DNA"/>
</dbReference>
<dbReference type="STRING" id="658167.SAMN04488135_11662"/>
<keyword evidence="2" id="KW-1185">Reference proteome</keyword>
<proteinExistence type="predicted"/>
<protein>
    <submittedName>
        <fullName evidence="1">Uncharacterized protein</fullName>
    </submittedName>
</protein>